<gene>
    <name evidence="1" type="ORF">UFOVP816_16</name>
</gene>
<accession>A0A6J5NXR4</accession>
<organism evidence="1">
    <name type="scientific">uncultured Caudovirales phage</name>
    <dbReference type="NCBI Taxonomy" id="2100421"/>
    <lineage>
        <taxon>Viruses</taxon>
        <taxon>Duplodnaviria</taxon>
        <taxon>Heunggongvirae</taxon>
        <taxon>Uroviricota</taxon>
        <taxon>Caudoviricetes</taxon>
        <taxon>Peduoviridae</taxon>
        <taxon>Maltschvirus</taxon>
        <taxon>Maltschvirus maltsch</taxon>
    </lineage>
</organism>
<proteinExistence type="predicted"/>
<dbReference type="EMBL" id="LR796759">
    <property type="protein sequence ID" value="CAB4164299.1"/>
    <property type="molecule type" value="Genomic_DNA"/>
</dbReference>
<name>A0A6J5NXR4_9CAUD</name>
<sequence length="79" mass="8844">MNDYEIEVLETESEVLRKKIMKMFTLDKADKLAGTVALCHALGSILADLEDHETPIGLSLMVKLIISAKIQTLEQKDNE</sequence>
<protein>
    <submittedName>
        <fullName evidence="1">Uncharacterized protein</fullName>
    </submittedName>
</protein>
<reference evidence="1" key="1">
    <citation type="submission" date="2020-04" db="EMBL/GenBank/DDBJ databases">
        <authorList>
            <person name="Chiriac C."/>
            <person name="Salcher M."/>
            <person name="Ghai R."/>
            <person name="Kavagutti S V."/>
        </authorList>
    </citation>
    <scope>NUCLEOTIDE SEQUENCE</scope>
</reference>
<evidence type="ECO:0000313" key="1">
    <source>
        <dbReference type="EMBL" id="CAB4164299.1"/>
    </source>
</evidence>